<gene>
    <name evidence="1" type="ORF">METZ01_LOCUS283618</name>
</gene>
<proteinExistence type="predicted"/>
<accession>A0A382L191</accession>
<reference evidence="1" key="1">
    <citation type="submission" date="2018-05" db="EMBL/GenBank/DDBJ databases">
        <authorList>
            <person name="Lanie J.A."/>
            <person name="Ng W.-L."/>
            <person name="Kazmierczak K.M."/>
            <person name="Andrzejewski T.M."/>
            <person name="Davidsen T.M."/>
            <person name="Wayne K.J."/>
            <person name="Tettelin H."/>
            <person name="Glass J.I."/>
            <person name="Rusch D."/>
            <person name="Podicherti R."/>
            <person name="Tsui H.-C.T."/>
            <person name="Winkler M.E."/>
        </authorList>
    </citation>
    <scope>NUCLEOTIDE SEQUENCE</scope>
</reference>
<dbReference type="AlphaFoldDB" id="A0A382L191"/>
<organism evidence="1">
    <name type="scientific">marine metagenome</name>
    <dbReference type="NCBI Taxonomy" id="408172"/>
    <lineage>
        <taxon>unclassified sequences</taxon>
        <taxon>metagenomes</taxon>
        <taxon>ecological metagenomes</taxon>
    </lineage>
</organism>
<name>A0A382L191_9ZZZZ</name>
<evidence type="ECO:0000313" key="1">
    <source>
        <dbReference type="EMBL" id="SVC30764.1"/>
    </source>
</evidence>
<dbReference type="Gene3D" id="3.40.50.2000">
    <property type="entry name" value="Glycogen Phosphorylase B"/>
    <property type="match status" value="2"/>
</dbReference>
<dbReference type="EMBL" id="UINC01084273">
    <property type="protein sequence ID" value="SVC30764.1"/>
    <property type="molecule type" value="Genomic_DNA"/>
</dbReference>
<sequence>MNILMILFGNIENDGRVLRTIDTLKKKFDITIYSHCDQENFEINKTKLIKRKSPNYKKNFFELILFTVQLFKIFFKKKYDIIYLHDFYLAFPVKLISFFSSSKIIYDAHELIVPDKENKRNYKDYFFYLLEKVSIKKFNLIIAANKERAMIMKKHYGLKKIPEIVKNIPRDTIKNKLLTRSYLEKKFEIFKNNKGLFFVYQGLINPKRNIENIVMNLSKIQNSQVLLIGSGNKKYIKYLKNLFIKNSVKNIYFFGDLDLKTLYSILNISDFGIISYSNTNLNNKYCAPNKLYEYALFNLPMITTDQILFKRTFEKYKIGMIHNEIKNIQDETYKLINNHDIKTDFKKFNNSNKQIFESKNLLKALEKI</sequence>
<dbReference type="SUPFAM" id="SSF53756">
    <property type="entry name" value="UDP-Glycosyltransferase/glycogen phosphorylase"/>
    <property type="match status" value="1"/>
</dbReference>
<protein>
    <submittedName>
        <fullName evidence="1">Uncharacterized protein</fullName>
    </submittedName>
</protein>